<sequence>MGLRHIARERKEQGHRVLCCCDNVRFRRVGNDYAVLGGGFDIDIVDSHPGAADDLQVRGGVEQLGIDIGC</sequence>
<protein>
    <submittedName>
        <fullName evidence="1">Unannotated protein</fullName>
    </submittedName>
</protein>
<accession>A0A6J5ZPW2</accession>
<name>A0A6J5ZPW2_9ZZZZ</name>
<gene>
    <name evidence="1" type="ORF">UFOPK3522_00990</name>
</gene>
<dbReference type="EMBL" id="CAESAO010000082">
    <property type="protein sequence ID" value="CAB4344724.1"/>
    <property type="molecule type" value="Genomic_DNA"/>
</dbReference>
<reference evidence="1" key="1">
    <citation type="submission" date="2020-05" db="EMBL/GenBank/DDBJ databases">
        <authorList>
            <person name="Chiriac C."/>
            <person name="Salcher M."/>
            <person name="Ghai R."/>
            <person name="Kavagutti S V."/>
        </authorList>
    </citation>
    <scope>NUCLEOTIDE SEQUENCE</scope>
</reference>
<dbReference type="AlphaFoldDB" id="A0A6J5ZPW2"/>
<proteinExistence type="predicted"/>
<evidence type="ECO:0000313" key="1">
    <source>
        <dbReference type="EMBL" id="CAB4344724.1"/>
    </source>
</evidence>
<organism evidence="1">
    <name type="scientific">freshwater metagenome</name>
    <dbReference type="NCBI Taxonomy" id="449393"/>
    <lineage>
        <taxon>unclassified sequences</taxon>
        <taxon>metagenomes</taxon>
        <taxon>ecological metagenomes</taxon>
    </lineage>
</organism>